<dbReference type="EMBL" id="MU858049">
    <property type="protein sequence ID" value="KAK4219271.1"/>
    <property type="molecule type" value="Genomic_DNA"/>
</dbReference>
<feature type="transmembrane region" description="Helical" evidence="2">
    <location>
        <begin position="14"/>
        <end position="36"/>
    </location>
</feature>
<accession>A0AAN6YJM0</accession>
<evidence type="ECO:0008006" key="5">
    <source>
        <dbReference type="Google" id="ProtNLM"/>
    </source>
</evidence>
<reference evidence="3" key="1">
    <citation type="journal article" date="2023" name="Mol. Phylogenet. Evol.">
        <title>Genome-scale phylogeny and comparative genomics of the fungal order Sordariales.</title>
        <authorList>
            <person name="Hensen N."/>
            <person name="Bonometti L."/>
            <person name="Westerberg I."/>
            <person name="Brannstrom I.O."/>
            <person name="Guillou S."/>
            <person name="Cros-Aarteil S."/>
            <person name="Calhoun S."/>
            <person name="Haridas S."/>
            <person name="Kuo A."/>
            <person name="Mondo S."/>
            <person name="Pangilinan J."/>
            <person name="Riley R."/>
            <person name="LaButti K."/>
            <person name="Andreopoulos B."/>
            <person name="Lipzen A."/>
            <person name="Chen C."/>
            <person name="Yan M."/>
            <person name="Daum C."/>
            <person name="Ng V."/>
            <person name="Clum A."/>
            <person name="Steindorff A."/>
            <person name="Ohm R.A."/>
            <person name="Martin F."/>
            <person name="Silar P."/>
            <person name="Natvig D.O."/>
            <person name="Lalanne C."/>
            <person name="Gautier V."/>
            <person name="Ament-Velasquez S.L."/>
            <person name="Kruys A."/>
            <person name="Hutchinson M.I."/>
            <person name="Powell A.J."/>
            <person name="Barry K."/>
            <person name="Miller A.N."/>
            <person name="Grigoriev I.V."/>
            <person name="Debuchy R."/>
            <person name="Gladieux P."/>
            <person name="Hiltunen Thoren M."/>
            <person name="Johannesson H."/>
        </authorList>
    </citation>
    <scope>NUCLEOTIDE SEQUENCE</scope>
    <source>
        <strain evidence="3">PSN293</strain>
    </source>
</reference>
<keyword evidence="2" id="KW-1133">Transmembrane helix</keyword>
<feature type="compositionally biased region" description="Basic and acidic residues" evidence="1">
    <location>
        <begin position="232"/>
        <end position="241"/>
    </location>
</feature>
<feature type="transmembrane region" description="Helical" evidence="2">
    <location>
        <begin position="48"/>
        <end position="71"/>
    </location>
</feature>
<evidence type="ECO:0000256" key="2">
    <source>
        <dbReference type="SAM" id="Phobius"/>
    </source>
</evidence>
<keyword evidence="2" id="KW-0812">Transmembrane</keyword>
<feature type="transmembrane region" description="Helical" evidence="2">
    <location>
        <begin position="146"/>
        <end position="171"/>
    </location>
</feature>
<reference evidence="3" key="2">
    <citation type="submission" date="2023-05" db="EMBL/GenBank/DDBJ databases">
        <authorList>
            <consortium name="Lawrence Berkeley National Laboratory"/>
            <person name="Steindorff A."/>
            <person name="Hensen N."/>
            <person name="Bonometti L."/>
            <person name="Westerberg I."/>
            <person name="Brannstrom I.O."/>
            <person name="Guillou S."/>
            <person name="Cros-Aarteil S."/>
            <person name="Calhoun S."/>
            <person name="Haridas S."/>
            <person name="Kuo A."/>
            <person name="Mondo S."/>
            <person name="Pangilinan J."/>
            <person name="Riley R."/>
            <person name="Labutti K."/>
            <person name="Andreopoulos B."/>
            <person name="Lipzen A."/>
            <person name="Chen C."/>
            <person name="Yanf M."/>
            <person name="Daum C."/>
            <person name="Ng V."/>
            <person name="Clum A."/>
            <person name="Ohm R."/>
            <person name="Martin F."/>
            <person name="Silar P."/>
            <person name="Natvig D."/>
            <person name="Lalanne C."/>
            <person name="Gautier V."/>
            <person name="Ament-Velasquez S.L."/>
            <person name="Kruys A."/>
            <person name="Hutchinson M.I."/>
            <person name="Powell A.J."/>
            <person name="Barry K."/>
            <person name="Miller A.N."/>
            <person name="Grigoriev I.V."/>
            <person name="Debuchy R."/>
            <person name="Gladieux P."/>
            <person name="Thoren M.H."/>
            <person name="Johannesson H."/>
        </authorList>
    </citation>
    <scope>NUCLEOTIDE SEQUENCE</scope>
    <source>
        <strain evidence="3">PSN293</strain>
    </source>
</reference>
<keyword evidence="4" id="KW-1185">Reference proteome</keyword>
<sequence>MGARAGTALRMIQWFTRAVEFCCAVVILALFSYFLATLASNNLAVGQWIRAVEGIAGAAVLYTLLALLLLFCVAGHPVLSSIFIFLDICFIGAFIYIAAANRHGAGSCDGQVTTALGTGNANTSIVDNGHGGVVTLDPNLHQACKMQSACLAVAILGLLFFILSAILEGLLIRHRRKERRFGPSPINGYTSGYGKTPPSPSHPNKQGIFSRFSKRNRRRQGTDNSDALPAHPHPDDLRDSNYTHNRASTYNTNTTSGITGTTMTTTDPEDVLPPPNTGTTTTTATQQQPMSGVNTGYGLGSYANGYGNKPEGDGLDSGYARHKEYATSPPSSNGFTGGSSTATGTGSNNNTAPSSTARFPPGNYRYDDGVYDRM</sequence>
<dbReference type="Proteomes" id="UP001301769">
    <property type="component" value="Unassembled WGS sequence"/>
</dbReference>
<dbReference type="AlphaFoldDB" id="A0AAN6YJM0"/>
<feature type="compositionally biased region" description="Low complexity" evidence="1">
    <location>
        <begin position="277"/>
        <end position="289"/>
    </location>
</feature>
<feature type="compositionally biased region" description="Low complexity" evidence="1">
    <location>
        <begin position="327"/>
        <end position="357"/>
    </location>
</feature>
<keyword evidence="2" id="KW-0472">Membrane</keyword>
<organism evidence="3 4">
    <name type="scientific">Rhypophila decipiens</name>
    <dbReference type="NCBI Taxonomy" id="261697"/>
    <lineage>
        <taxon>Eukaryota</taxon>
        <taxon>Fungi</taxon>
        <taxon>Dikarya</taxon>
        <taxon>Ascomycota</taxon>
        <taxon>Pezizomycotina</taxon>
        <taxon>Sordariomycetes</taxon>
        <taxon>Sordariomycetidae</taxon>
        <taxon>Sordariales</taxon>
        <taxon>Naviculisporaceae</taxon>
        <taxon>Rhypophila</taxon>
    </lineage>
</organism>
<name>A0AAN6YJM0_9PEZI</name>
<evidence type="ECO:0000313" key="4">
    <source>
        <dbReference type="Proteomes" id="UP001301769"/>
    </source>
</evidence>
<feature type="compositionally biased region" description="Basic and acidic residues" evidence="1">
    <location>
        <begin position="365"/>
        <end position="374"/>
    </location>
</feature>
<proteinExistence type="predicted"/>
<gene>
    <name evidence="3" type="ORF">QBC37DRAFT_304337</name>
</gene>
<feature type="compositionally biased region" description="Low complexity" evidence="1">
    <location>
        <begin position="248"/>
        <end position="266"/>
    </location>
</feature>
<protein>
    <recommendedName>
        <fullName evidence="5">MARVEL domain-containing protein</fullName>
    </recommendedName>
</protein>
<feature type="transmembrane region" description="Helical" evidence="2">
    <location>
        <begin position="78"/>
        <end position="99"/>
    </location>
</feature>
<evidence type="ECO:0000256" key="1">
    <source>
        <dbReference type="SAM" id="MobiDB-lite"/>
    </source>
</evidence>
<comment type="caution">
    <text evidence="3">The sequence shown here is derived from an EMBL/GenBank/DDBJ whole genome shotgun (WGS) entry which is preliminary data.</text>
</comment>
<feature type="region of interest" description="Disordered" evidence="1">
    <location>
        <begin position="181"/>
        <end position="374"/>
    </location>
</feature>
<evidence type="ECO:0000313" key="3">
    <source>
        <dbReference type="EMBL" id="KAK4219271.1"/>
    </source>
</evidence>